<feature type="compositionally biased region" description="Pro residues" evidence="1">
    <location>
        <begin position="384"/>
        <end position="400"/>
    </location>
</feature>
<dbReference type="Proteomes" id="UP000803884">
    <property type="component" value="Unassembled WGS sequence"/>
</dbReference>
<feature type="region of interest" description="Disordered" evidence="1">
    <location>
        <begin position="1"/>
        <end position="21"/>
    </location>
</feature>
<sequence>MPSKATAEHNEGSPPPKPEHEALLPGVMALANLFSNTVEAFGLIRASQRWEREEQLLLVRLGIQQARLLIWGDILGVSSPPPSVTNRAVPKHPSAAYPDLKEPTFFAARDARLDAPDTRTAVEDALSTIVDRSAHTSREEMMEKFGLKPPKRFTPDFQPALDTTRLEAFREKYELLKEVAESYARINSRRTNSIVMQSWVISDRAKFASFIRLTQDRIDFLVNSMGVGDRVDRAMRMDIRNFGWHLTADRARVAQDVSKLKLIQDACRDDYPQYIVATQQALDNISRESRESSGLGGSFSYNPYAAPTSTPPKSSSAEHKKPATTTTTAPNGSSPTPKQNGTTSPAKRPFLGSIFKSFRSKSSHAIPKSSHSKTTPSTTTTPQSSPPPSQPASPPTIDPTPDPDRSLSDAGPHTGASGSGSGLSPPSSSDGLERVRSRSLDAGPAPAPLVPSTSLDERLARLETRDAGDEAAGLEKMETVRSMISRHDMYRA</sequence>
<evidence type="ECO:0000313" key="4">
    <source>
        <dbReference type="Proteomes" id="UP000803884"/>
    </source>
</evidence>
<dbReference type="RefSeq" id="XP_069229775.1">
    <property type="nucleotide sequence ID" value="XM_069373195.1"/>
</dbReference>
<gene>
    <name evidence="3" type="ORF">WHR41_04589</name>
</gene>
<dbReference type="EMBL" id="JAAQHG020000013">
    <property type="protein sequence ID" value="KAL1586670.1"/>
    <property type="molecule type" value="Genomic_DNA"/>
</dbReference>
<evidence type="ECO:0000259" key="2">
    <source>
        <dbReference type="Pfam" id="PF14479"/>
    </source>
</evidence>
<evidence type="ECO:0000313" key="3">
    <source>
        <dbReference type="EMBL" id="KAL1586670.1"/>
    </source>
</evidence>
<feature type="region of interest" description="Disordered" evidence="1">
    <location>
        <begin position="287"/>
        <end position="456"/>
    </location>
</feature>
<dbReference type="Gene3D" id="1.20.120.1020">
    <property type="entry name" value="Prion-inhibition and propagation, HeLo domain"/>
    <property type="match status" value="1"/>
</dbReference>
<accession>A0AB34KSZ4</accession>
<evidence type="ECO:0000256" key="1">
    <source>
        <dbReference type="SAM" id="MobiDB-lite"/>
    </source>
</evidence>
<comment type="caution">
    <text evidence="3">The sequence shown here is derived from an EMBL/GenBank/DDBJ whole genome shotgun (WGS) entry which is preliminary data.</text>
</comment>
<feature type="compositionally biased region" description="Low complexity" evidence="1">
    <location>
        <begin position="323"/>
        <end position="337"/>
    </location>
</feature>
<dbReference type="Pfam" id="PF14479">
    <property type="entry name" value="HeLo"/>
    <property type="match status" value="1"/>
</dbReference>
<dbReference type="AlphaFoldDB" id="A0AB34KSZ4"/>
<feature type="compositionally biased region" description="Low complexity" evidence="1">
    <location>
        <begin position="367"/>
        <end position="383"/>
    </location>
</feature>
<dbReference type="InterPro" id="IPR029498">
    <property type="entry name" value="HeLo_dom"/>
</dbReference>
<dbReference type="InterPro" id="IPR038305">
    <property type="entry name" value="HeLo_sf"/>
</dbReference>
<proteinExistence type="predicted"/>
<protein>
    <recommendedName>
        <fullName evidence="2">Prion-inhibition and propagation HeLo domain-containing protein</fullName>
    </recommendedName>
</protein>
<reference evidence="3 4" key="1">
    <citation type="journal article" date="2020" name="Microbiol. Resour. Announc.">
        <title>Draft Genome Sequence of a Cladosporium Species Isolated from the Mesophotic Ascidian Didemnum maculosum.</title>
        <authorList>
            <person name="Gioti A."/>
            <person name="Siaperas R."/>
            <person name="Nikolaivits E."/>
            <person name="Le Goff G."/>
            <person name="Ouazzani J."/>
            <person name="Kotoulas G."/>
            <person name="Topakas E."/>
        </authorList>
    </citation>
    <scope>NUCLEOTIDE SEQUENCE [LARGE SCALE GENOMIC DNA]</scope>
    <source>
        <strain evidence="3 4">TM138-S3</strain>
    </source>
</reference>
<organism evidence="3 4">
    <name type="scientific">Cladosporium halotolerans</name>
    <dbReference type="NCBI Taxonomy" id="1052096"/>
    <lineage>
        <taxon>Eukaryota</taxon>
        <taxon>Fungi</taxon>
        <taxon>Dikarya</taxon>
        <taxon>Ascomycota</taxon>
        <taxon>Pezizomycotina</taxon>
        <taxon>Dothideomycetes</taxon>
        <taxon>Dothideomycetidae</taxon>
        <taxon>Cladosporiales</taxon>
        <taxon>Cladosporiaceae</taxon>
        <taxon>Cladosporium</taxon>
    </lineage>
</organism>
<keyword evidence="4" id="KW-1185">Reference proteome</keyword>
<dbReference type="GeneID" id="96006033"/>
<feature type="compositionally biased region" description="Low complexity" evidence="1">
    <location>
        <begin position="298"/>
        <end position="315"/>
    </location>
</feature>
<name>A0AB34KSZ4_9PEZI</name>
<feature type="domain" description="Prion-inhibition and propagation HeLo" evidence="2">
    <location>
        <begin position="26"/>
        <end position="263"/>
    </location>
</feature>